<sequence length="159" mass="18500">MRELLELLEHDARRPVGELASMLNRSEYEVEKNIKDLEKNKIILSYNTLINWEKFGDDTVTAMIEINLTPQREVGFDAIAERIYRFDEVRTVYLMSGSFDLMVIIEGKSLKEVANFVAKRLSTIEGVTQTRSHFMLKPYKKDGTIIDDEERDRRLVVSP</sequence>
<dbReference type="PANTHER" id="PTHR43413">
    <property type="entry name" value="TRANSCRIPTIONAL REGULATOR, ASNC FAMILY"/>
    <property type="match status" value="1"/>
</dbReference>
<dbReference type="OrthoDB" id="66249at2"/>
<reference evidence="2 3" key="1">
    <citation type="submission" date="2019-08" db="EMBL/GenBank/DDBJ databases">
        <title>Selenomonas sp. mPRGC5 and Selenomonas sp. mPRGC8 isolated from ruminal fluid of dairy goat (Capra hircus).</title>
        <authorList>
            <person name="Poothong S."/>
            <person name="Nuengjamnong C."/>
            <person name="Tanasupawat S."/>
        </authorList>
    </citation>
    <scope>NUCLEOTIDE SEQUENCE [LARGE SCALE GENOMIC DNA]</scope>
    <source>
        <strain evidence="3">mPRGC5</strain>
    </source>
</reference>
<comment type="caution">
    <text evidence="2">The sequence shown here is derived from an EMBL/GenBank/DDBJ whole genome shotgun (WGS) entry which is preliminary data.</text>
</comment>
<dbReference type="InterPro" id="IPR019887">
    <property type="entry name" value="Tscrpt_reg_AsnC/Lrp_C"/>
</dbReference>
<dbReference type="SMART" id="SM00344">
    <property type="entry name" value="HTH_ASNC"/>
    <property type="match status" value="1"/>
</dbReference>
<dbReference type="Proteomes" id="UP000323646">
    <property type="component" value="Unassembled WGS sequence"/>
</dbReference>
<dbReference type="SUPFAM" id="SSF46785">
    <property type="entry name" value="Winged helix' DNA-binding domain"/>
    <property type="match status" value="1"/>
</dbReference>
<dbReference type="PANTHER" id="PTHR43413:SF7">
    <property type="entry name" value="HTH-TYPE TRANSCRIPTIONAL REGULATOR PTR2"/>
    <property type="match status" value="1"/>
</dbReference>
<organism evidence="2 3">
    <name type="scientific">Selenomonas ruminis</name>
    <dbReference type="NCBI Taxonomy" id="2593411"/>
    <lineage>
        <taxon>Bacteria</taxon>
        <taxon>Bacillati</taxon>
        <taxon>Bacillota</taxon>
        <taxon>Negativicutes</taxon>
        <taxon>Selenomonadales</taxon>
        <taxon>Selenomonadaceae</taxon>
        <taxon>Selenomonas</taxon>
    </lineage>
</organism>
<evidence type="ECO:0000313" key="3">
    <source>
        <dbReference type="Proteomes" id="UP000323646"/>
    </source>
</evidence>
<dbReference type="EMBL" id="VTOY01000005">
    <property type="protein sequence ID" value="TYZ22588.1"/>
    <property type="molecule type" value="Genomic_DNA"/>
</dbReference>
<dbReference type="InterPro" id="IPR019888">
    <property type="entry name" value="Tscrpt_reg_AsnC-like"/>
</dbReference>
<evidence type="ECO:0000259" key="1">
    <source>
        <dbReference type="Pfam" id="PF01037"/>
    </source>
</evidence>
<dbReference type="InterPro" id="IPR036390">
    <property type="entry name" value="WH_DNA-bd_sf"/>
</dbReference>
<dbReference type="InterPro" id="IPR036388">
    <property type="entry name" value="WH-like_DNA-bd_sf"/>
</dbReference>
<gene>
    <name evidence="2" type="ORF">FZ040_08030</name>
</gene>
<feature type="domain" description="Transcription regulator AsnC/Lrp ligand binding" evidence="1">
    <location>
        <begin position="64"/>
        <end position="137"/>
    </location>
</feature>
<dbReference type="Pfam" id="PF01037">
    <property type="entry name" value="AsnC_trans_reg"/>
    <property type="match status" value="1"/>
</dbReference>
<accession>A0A5D6W6Z5</accession>
<proteinExistence type="predicted"/>
<protein>
    <submittedName>
        <fullName evidence="2">Lrp/AsnC family transcriptional regulator</fullName>
    </submittedName>
</protein>
<name>A0A5D6W6Z5_9FIRM</name>
<dbReference type="RefSeq" id="WP_033170304.1">
    <property type="nucleotide sequence ID" value="NZ_VTOY01000005.1"/>
</dbReference>
<evidence type="ECO:0000313" key="2">
    <source>
        <dbReference type="EMBL" id="TYZ22588.1"/>
    </source>
</evidence>
<keyword evidence="3" id="KW-1185">Reference proteome</keyword>
<dbReference type="SUPFAM" id="SSF54909">
    <property type="entry name" value="Dimeric alpha+beta barrel"/>
    <property type="match status" value="1"/>
</dbReference>
<dbReference type="Gene3D" id="3.30.70.920">
    <property type="match status" value="1"/>
</dbReference>
<dbReference type="InterPro" id="IPR011008">
    <property type="entry name" value="Dimeric_a/b-barrel"/>
</dbReference>
<dbReference type="AlphaFoldDB" id="A0A5D6W6Z5"/>
<dbReference type="InterPro" id="IPR050684">
    <property type="entry name" value="HTH-Siroheme_Decarb"/>
</dbReference>
<dbReference type="Gene3D" id="1.10.10.10">
    <property type="entry name" value="Winged helix-like DNA-binding domain superfamily/Winged helix DNA-binding domain"/>
    <property type="match status" value="1"/>
</dbReference>